<dbReference type="RefSeq" id="WP_311656323.1">
    <property type="nucleotide sequence ID" value="NZ_JAVRHY010000001.1"/>
</dbReference>
<dbReference type="Pfam" id="PF06082">
    <property type="entry name" value="YjbH"/>
    <property type="match status" value="1"/>
</dbReference>
<evidence type="ECO:0000256" key="2">
    <source>
        <dbReference type="SAM" id="SignalP"/>
    </source>
</evidence>
<feature type="compositionally biased region" description="Low complexity" evidence="1">
    <location>
        <begin position="234"/>
        <end position="251"/>
    </location>
</feature>
<feature type="signal peptide" evidence="2">
    <location>
        <begin position="1"/>
        <end position="18"/>
    </location>
</feature>
<protein>
    <submittedName>
        <fullName evidence="3">YjbH domain-containing protein</fullName>
    </submittedName>
</protein>
<evidence type="ECO:0000256" key="1">
    <source>
        <dbReference type="SAM" id="MobiDB-lite"/>
    </source>
</evidence>
<gene>
    <name evidence="3" type="ORF">RM531_00005</name>
</gene>
<evidence type="ECO:0000313" key="3">
    <source>
        <dbReference type="EMBL" id="MDT0616843.1"/>
    </source>
</evidence>
<reference evidence="3 4" key="1">
    <citation type="submission" date="2023-09" db="EMBL/GenBank/DDBJ databases">
        <authorList>
            <person name="Rey-Velasco X."/>
        </authorList>
    </citation>
    <scope>NUCLEOTIDE SEQUENCE [LARGE SCALE GENOMIC DNA]</scope>
    <source>
        <strain evidence="3 4">P385</strain>
    </source>
</reference>
<feature type="chain" id="PRO_5047533630" evidence="2">
    <location>
        <begin position="19"/>
        <end position="653"/>
    </location>
</feature>
<organism evidence="3 4">
    <name type="scientific">Spectribacter acetivorans</name>
    <dbReference type="NCBI Taxonomy" id="3075603"/>
    <lineage>
        <taxon>Bacteria</taxon>
        <taxon>Pseudomonadati</taxon>
        <taxon>Pseudomonadota</taxon>
        <taxon>Gammaproteobacteria</taxon>
        <taxon>Salinisphaerales</taxon>
        <taxon>Salinisphaeraceae</taxon>
        <taxon>Spectribacter</taxon>
    </lineage>
</organism>
<dbReference type="EMBL" id="JAVRHY010000001">
    <property type="protein sequence ID" value="MDT0616843.1"/>
    <property type="molecule type" value="Genomic_DNA"/>
</dbReference>
<sequence length="653" mass="71568">MPRWVIAALLLVPMTAAADGWMSFQGQTGLITVPDAGLLEAEEVVMHANNDFVSEGRDLDRASNYVLGYAPLPFVELSGRVLTNYNANGRRTRNDLSGNIKLRPLDTEYLDFAVGLQDFAGDAQQVEARYAVATGHLGPLDVTLGYGDGPDRLTSEFGGLAWNIGNWGRVVADYDGEFVRAGLGARYQFSDRGMVALSTKLYSEDDREDFAAGLSLRFAFGKSPAPISGPVQHASPAPAPAAASEAPSASPLTADQASRVADQLAAAGLSDVSVGRDEEARVIVQFENRRFLHNHLDGYQVVRDVLRRTGLQPEGWALFEQRNGVPRSAVLLDENANARRIAWGSDDPAGVDWLAESASPAIGAELRLEPVLDSATATDFGVFDYDVALQSSLRLMFGSGLSAHVAGLVEGARSDSYRDGGAFAGRQQDSGLDEAFAQWTHRPVSSYLGQLSLGIQRIGQDDHSVIDYEALLHSPTGRHQVHAHLARYQNEDVSGLEAQDLAIGSYRFWWWEQDLSLSFSYGQFFGEDRGGRVILRRYIGDVIVGLFYLRDEDDQQFGGLSVSLPLTPRVGMKPWNGVTVTGQPRWQYSTGTVIDGPGNRNVLRPDFLVEPTQNYNLRRDFLDSDRALPGHMRQHWRDRVGADEVWEVAQPGR</sequence>
<feature type="region of interest" description="Disordered" evidence="1">
    <location>
        <begin position="229"/>
        <end position="255"/>
    </location>
</feature>
<proteinExistence type="predicted"/>
<accession>A0ABU3B6B3</accession>
<dbReference type="Proteomes" id="UP001259982">
    <property type="component" value="Unassembled WGS sequence"/>
</dbReference>
<keyword evidence="2" id="KW-0732">Signal</keyword>
<evidence type="ECO:0000313" key="4">
    <source>
        <dbReference type="Proteomes" id="UP001259982"/>
    </source>
</evidence>
<dbReference type="InterPro" id="IPR010344">
    <property type="entry name" value="YbjH"/>
</dbReference>
<comment type="caution">
    <text evidence="3">The sequence shown here is derived from an EMBL/GenBank/DDBJ whole genome shotgun (WGS) entry which is preliminary data.</text>
</comment>
<keyword evidence="4" id="KW-1185">Reference proteome</keyword>
<name>A0ABU3B6B3_9GAMM</name>